<evidence type="ECO:0000256" key="2">
    <source>
        <dbReference type="ARBA" id="ARBA00022840"/>
    </source>
</evidence>
<dbReference type="GO" id="GO:0005524">
    <property type="term" value="F:ATP binding"/>
    <property type="evidence" value="ECO:0007669"/>
    <property type="project" value="UniProtKB-UniRule"/>
</dbReference>
<keyword evidence="6" id="KW-1185">Reference proteome</keyword>
<reference evidence="5 6" key="1">
    <citation type="submission" date="2016-11" db="EMBL/GenBank/DDBJ databases">
        <authorList>
            <person name="Jaros S."/>
            <person name="Januszkiewicz K."/>
            <person name="Wedrychowicz H."/>
        </authorList>
    </citation>
    <scope>NUCLEOTIDE SEQUENCE [LARGE SCALE GENOMIC DNA]</scope>
    <source>
        <strain evidence="5 6">DSM 21864</strain>
    </source>
</reference>
<keyword evidence="3 5" id="KW-0418">Kinase</keyword>
<keyword evidence="2 3" id="KW-0067">ATP-binding</keyword>
<dbReference type="GO" id="GO:0005737">
    <property type="term" value="C:cytoplasm"/>
    <property type="evidence" value="ECO:0007669"/>
    <property type="project" value="UniProtKB-SubCell"/>
</dbReference>
<dbReference type="GO" id="GO:0004140">
    <property type="term" value="F:dephospho-CoA kinase activity"/>
    <property type="evidence" value="ECO:0007669"/>
    <property type="project" value="UniProtKB-UniRule"/>
</dbReference>
<dbReference type="RefSeq" id="WP_073011108.1">
    <property type="nucleotide sequence ID" value="NZ_FQZO01000009.1"/>
</dbReference>
<dbReference type="Proteomes" id="UP000184080">
    <property type="component" value="Unassembled WGS sequence"/>
</dbReference>
<dbReference type="UniPathway" id="UPA00241">
    <property type="reaction ID" value="UER00356"/>
</dbReference>
<sequence>MLKIGLTGGIGSGKSTVSAMFKGAGFPIIDADVISRTVLDKYPEILQWIRKEFGDGFFDWQGNFLRRQFGNYIFKYQKERIKYEEKIMPYIKQDIFNEIKKYNDANTALVIIDAPTLIENNIHDEMDYVILVWVDKSTQIQRVKNRDKLVHSEIMSRINSQISLEEKKLYADFIIDNGGNLESTRQQVNDIVQILNMY</sequence>
<dbReference type="GO" id="GO:0015937">
    <property type="term" value="P:coenzyme A biosynthetic process"/>
    <property type="evidence" value="ECO:0007669"/>
    <property type="project" value="UniProtKB-UniRule"/>
</dbReference>
<dbReference type="Gene3D" id="3.40.50.300">
    <property type="entry name" value="P-loop containing nucleotide triphosphate hydrolases"/>
    <property type="match status" value="1"/>
</dbReference>
<proteinExistence type="inferred from homology"/>
<dbReference type="PANTHER" id="PTHR10695:SF46">
    <property type="entry name" value="BIFUNCTIONAL COENZYME A SYNTHASE-RELATED"/>
    <property type="match status" value="1"/>
</dbReference>
<dbReference type="STRING" id="1121298.SAMN05444401_4029"/>
<dbReference type="InterPro" id="IPR027417">
    <property type="entry name" value="P-loop_NTPase"/>
</dbReference>
<evidence type="ECO:0000313" key="5">
    <source>
        <dbReference type="EMBL" id="SHJ84672.1"/>
    </source>
</evidence>
<dbReference type="OrthoDB" id="9812943at2"/>
<comment type="similarity">
    <text evidence="3">Belongs to the CoaE family.</text>
</comment>
<evidence type="ECO:0000256" key="1">
    <source>
        <dbReference type="ARBA" id="ARBA00022741"/>
    </source>
</evidence>
<comment type="function">
    <text evidence="3">Catalyzes the phosphorylation of the 3'-hydroxyl group of dephosphocoenzyme A to form coenzyme A.</text>
</comment>
<dbReference type="Pfam" id="PF01121">
    <property type="entry name" value="CoaE"/>
    <property type="match status" value="1"/>
</dbReference>
<comment type="pathway">
    <text evidence="3">Cofactor biosynthesis; coenzyme A biosynthesis; CoA from (R)-pantothenate: step 5/5.</text>
</comment>
<evidence type="ECO:0000256" key="4">
    <source>
        <dbReference type="NCBIfam" id="TIGR00152"/>
    </source>
</evidence>
<gene>
    <name evidence="3" type="primary">coaE</name>
    <name evidence="5" type="ORF">SAMN05444401_4029</name>
</gene>
<keyword evidence="3" id="KW-0963">Cytoplasm</keyword>
<keyword evidence="3" id="KW-0808">Transferase</keyword>
<comment type="subcellular location">
    <subcellularLocation>
        <location evidence="3">Cytoplasm</location>
    </subcellularLocation>
</comment>
<dbReference type="PANTHER" id="PTHR10695">
    <property type="entry name" value="DEPHOSPHO-COA KINASE-RELATED"/>
    <property type="match status" value="1"/>
</dbReference>
<dbReference type="AlphaFoldDB" id="A0A1M6MMI5"/>
<keyword evidence="1 3" id="KW-0547">Nucleotide-binding</keyword>
<organism evidence="5 6">
    <name type="scientific">Clostridium amylolyticum</name>
    <dbReference type="NCBI Taxonomy" id="1121298"/>
    <lineage>
        <taxon>Bacteria</taxon>
        <taxon>Bacillati</taxon>
        <taxon>Bacillota</taxon>
        <taxon>Clostridia</taxon>
        <taxon>Eubacteriales</taxon>
        <taxon>Clostridiaceae</taxon>
        <taxon>Clostridium</taxon>
    </lineage>
</organism>
<dbReference type="EC" id="2.7.1.24" evidence="3 4"/>
<comment type="catalytic activity">
    <reaction evidence="3">
        <text>3'-dephospho-CoA + ATP = ADP + CoA + H(+)</text>
        <dbReference type="Rhea" id="RHEA:18245"/>
        <dbReference type="ChEBI" id="CHEBI:15378"/>
        <dbReference type="ChEBI" id="CHEBI:30616"/>
        <dbReference type="ChEBI" id="CHEBI:57287"/>
        <dbReference type="ChEBI" id="CHEBI:57328"/>
        <dbReference type="ChEBI" id="CHEBI:456216"/>
        <dbReference type="EC" id="2.7.1.24"/>
    </reaction>
</comment>
<dbReference type="HAMAP" id="MF_00376">
    <property type="entry name" value="Dephospho_CoA_kinase"/>
    <property type="match status" value="1"/>
</dbReference>
<dbReference type="NCBIfam" id="TIGR00152">
    <property type="entry name" value="dephospho-CoA kinase"/>
    <property type="match status" value="1"/>
</dbReference>
<evidence type="ECO:0000256" key="3">
    <source>
        <dbReference type="HAMAP-Rule" id="MF_00376"/>
    </source>
</evidence>
<name>A0A1M6MMI5_9CLOT</name>
<protein>
    <recommendedName>
        <fullName evidence="3 4">Dephospho-CoA kinase</fullName>
        <ecNumber evidence="3 4">2.7.1.24</ecNumber>
    </recommendedName>
    <alternativeName>
        <fullName evidence="3">Dephosphocoenzyme A kinase</fullName>
    </alternativeName>
</protein>
<dbReference type="SUPFAM" id="SSF52540">
    <property type="entry name" value="P-loop containing nucleoside triphosphate hydrolases"/>
    <property type="match status" value="1"/>
</dbReference>
<dbReference type="InterPro" id="IPR001977">
    <property type="entry name" value="Depp_CoAkinase"/>
</dbReference>
<feature type="binding site" evidence="3">
    <location>
        <begin position="11"/>
        <end position="16"/>
    </location>
    <ligand>
        <name>ATP</name>
        <dbReference type="ChEBI" id="CHEBI:30616"/>
    </ligand>
</feature>
<dbReference type="PROSITE" id="PS51219">
    <property type="entry name" value="DPCK"/>
    <property type="match status" value="1"/>
</dbReference>
<dbReference type="EMBL" id="FQZO01000009">
    <property type="protein sequence ID" value="SHJ84672.1"/>
    <property type="molecule type" value="Genomic_DNA"/>
</dbReference>
<dbReference type="CDD" id="cd02022">
    <property type="entry name" value="DPCK"/>
    <property type="match status" value="1"/>
</dbReference>
<accession>A0A1M6MMI5</accession>
<keyword evidence="3" id="KW-0173">Coenzyme A biosynthesis</keyword>
<evidence type="ECO:0000313" key="6">
    <source>
        <dbReference type="Proteomes" id="UP000184080"/>
    </source>
</evidence>